<evidence type="ECO:0000259" key="2">
    <source>
        <dbReference type="PROSITE" id="PS50930"/>
    </source>
</evidence>
<dbReference type="AlphaFoldDB" id="A0A5J5GH49"/>
<reference evidence="3 4" key="1">
    <citation type="submission" date="2019-09" db="EMBL/GenBank/DDBJ databases">
        <title>Bacillus ochoae sp. nov., Paenibacillus whitsoniae sp. nov., Paenibacillus spiritus sp. nov. Isolated from the Mars Exploration Rover during spacecraft assembly.</title>
        <authorList>
            <person name="Seuylemezian A."/>
            <person name="Vaishampayan P."/>
        </authorList>
    </citation>
    <scope>NUCLEOTIDE SEQUENCE [LARGE SCALE GENOMIC DNA]</scope>
    <source>
        <strain evidence="3 4">MER_111</strain>
    </source>
</reference>
<dbReference type="SMART" id="SM00850">
    <property type="entry name" value="LytTR"/>
    <property type="match status" value="1"/>
</dbReference>
<gene>
    <name evidence="3" type="ORF">F4V43_02960</name>
</gene>
<sequence length="121" mass="13566">MRVLQKNGSSHEIHENEILYFSNFKNTIIVHTQEGEYVLPTTLSDLHAAYGSKGFERLDRSNVVNLDNVGDYDSVRKVVNFRTAPSFASVSESNESRLKKYLASRKSPQSSSSLSTVLPDL</sequence>
<dbReference type="Proteomes" id="UP000367750">
    <property type="component" value="Unassembled WGS sequence"/>
</dbReference>
<dbReference type="Gene3D" id="2.40.50.1020">
    <property type="entry name" value="LytTr DNA-binding domain"/>
    <property type="match status" value="1"/>
</dbReference>
<evidence type="ECO:0000313" key="3">
    <source>
        <dbReference type="EMBL" id="KAA9007465.1"/>
    </source>
</evidence>
<evidence type="ECO:0000256" key="1">
    <source>
        <dbReference type="SAM" id="MobiDB-lite"/>
    </source>
</evidence>
<dbReference type="OrthoDB" id="2665132at2"/>
<dbReference type="InterPro" id="IPR007492">
    <property type="entry name" value="LytTR_DNA-bd_dom"/>
</dbReference>
<feature type="region of interest" description="Disordered" evidence="1">
    <location>
        <begin position="101"/>
        <end position="121"/>
    </location>
</feature>
<feature type="compositionally biased region" description="Low complexity" evidence="1">
    <location>
        <begin position="104"/>
        <end position="115"/>
    </location>
</feature>
<dbReference type="PROSITE" id="PS50930">
    <property type="entry name" value="HTH_LYTTR"/>
    <property type="match status" value="1"/>
</dbReference>
<feature type="domain" description="HTH LytTR-type" evidence="2">
    <location>
        <begin position="1"/>
        <end position="69"/>
    </location>
</feature>
<dbReference type="Pfam" id="PF04397">
    <property type="entry name" value="LytTR"/>
    <property type="match status" value="1"/>
</dbReference>
<accession>A0A5J5GH49</accession>
<evidence type="ECO:0000313" key="4">
    <source>
        <dbReference type="Proteomes" id="UP000367750"/>
    </source>
</evidence>
<dbReference type="EMBL" id="VYKK01000004">
    <property type="protein sequence ID" value="KAA9007465.1"/>
    <property type="molecule type" value="Genomic_DNA"/>
</dbReference>
<dbReference type="RefSeq" id="WP_150456755.1">
    <property type="nucleotide sequence ID" value="NZ_VYKK01000004.1"/>
</dbReference>
<proteinExistence type="predicted"/>
<comment type="caution">
    <text evidence="3">The sequence shown here is derived from an EMBL/GenBank/DDBJ whole genome shotgun (WGS) entry which is preliminary data.</text>
</comment>
<dbReference type="GO" id="GO:0003677">
    <property type="term" value="F:DNA binding"/>
    <property type="evidence" value="ECO:0007669"/>
    <property type="project" value="InterPro"/>
</dbReference>
<name>A0A5J5GH49_9BACL</name>
<organism evidence="3 4">
    <name type="scientific">Paenibacillus spiritus</name>
    <dbReference type="NCBI Taxonomy" id="2496557"/>
    <lineage>
        <taxon>Bacteria</taxon>
        <taxon>Bacillati</taxon>
        <taxon>Bacillota</taxon>
        <taxon>Bacilli</taxon>
        <taxon>Bacillales</taxon>
        <taxon>Paenibacillaceae</taxon>
        <taxon>Paenibacillus</taxon>
    </lineage>
</organism>
<protein>
    <submittedName>
        <fullName evidence="3">LytTR family transcriptional regulator</fullName>
    </submittedName>
</protein>
<keyword evidence="4" id="KW-1185">Reference proteome</keyword>